<sequence length="455" mass="52179">MATTITFNPKRESRVDSLKRGSVLSATFPSIVINDMSRNSSYYESEGEYPSVGFMVIWTKLASDDLTTEKIKAKELIDQHKEAIIRRNKASFVRSICSMDWVRRCACKETGKSYVVTDKVSGNSLQDERVLVMALSLCPYSDDNPIHWELLYSVYKATTDEPVSANIGRYGNHWEKIGFQALSLDKTQNFPFAVVGLNFTNIIIQRLRTGKLDQLADKEKTYFSVVNGIYRGVWLMFYRIWKSRNCTIKDFGHVLEEKEEMGSGSSHQLSSDELSSLEGESGLSKQSIQLLHNRFLSLARLRNRDTNELFIVKENFNEVKNLKFNPLGQRIVEAFFADADAKERLYFRDFVKVLAHFRPINKNKPHPWNSRESKLRFAFTMYDLDKSGTIAVEEFSDILKLIIGANVSPEQVESIAAQTMHEADRDGDGSITFEEFCHAMEKTDIEQKMSFRFLT</sequence>
<evidence type="ECO:0000313" key="2">
    <source>
        <dbReference type="WBParaSite" id="RSKR_0000270300.1"/>
    </source>
</evidence>
<dbReference type="Proteomes" id="UP000095286">
    <property type="component" value="Unplaced"/>
</dbReference>
<dbReference type="WBParaSite" id="RSKR_0000270300.1">
    <property type="protein sequence ID" value="RSKR_0000270300.1"/>
    <property type="gene ID" value="RSKR_0000270300"/>
</dbReference>
<reference evidence="2" key="1">
    <citation type="submission" date="2016-11" db="UniProtKB">
        <authorList>
            <consortium name="WormBaseParasite"/>
        </authorList>
    </citation>
    <scope>IDENTIFICATION</scope>
    <source>
        <strain evidence="2">KR3021</strain>
    </source>
</reference>
<name>A0AC35TNK3_9BILA</name>
<proteinExistence type="predicted"/>
<protein>
    <submittedName>
        <fullName evidence="2">Calmodulin</fullName>
    </submittedName>
</protein>
<organism evidence="1 2">
    <name type="scientific">Rhabditophanes sp. KR3021</name>
    <dbReference type="NCBI Taxonomy" id="114890"/>
    <lineage>
        <taxon>Eukaryota</taxon>
        <taxon>Metazoa</taxon>
        <taxon>Ecdysozoa</taxon>
        <taxon>Nematoda</taxon>
        <taxon>Chromadorea</taxon>
        <taxon>Rhabditida</taxon>
        <taxon>Tylenchina</taxon>
        <taxon>Panagrolaimomorpha</taxon>
        <taxon>Strongyloidoidea</taxon>
        <taxon>Alloionematidae</taxon>
        <taxon>Rhabditophanes</taxon>
    </lineage>
</organism>
<accession>A0AC35TNK3</accession>
<evidence type="ECO:0000313" key="1">
    <source>
        <dbReference type="Proteomes" id="UP000095286"/>
    </source>
</evidence>